<evidence type="ECO:0000313" key="3">
    <source>
        <dbReference type="Proteomes" id="UP000188532"/>
    </source>
</evidence>
<comment type="caution">
    <text evidence="2">The sequence shown here is derived from an EMBL/GenBank/DDBJ whole genome shotgun (WGS) entry which is preliminary data.</text>
</comment>
<name>A0A1V3WDW9_MYCKA</name>
<feature type="compositionally biased region" description="Polar residues" evidence="1">
    <location>
        <begin position="1"/>
        <end position="14"/>
    </location>
</feature>
<feature type="region of interest" description="Disordered" evidence="1">
    <location>
        <begin position="1"/>
        <end position="39"/>
    </location>
</feature>
<gene>
    <name evidence="2" type="ORF">BZL29_7899</name>
</gene>
<dbReference type="Proteomes" id="UP000188532">
    <property type="component" value="Unassembled WGS sequence"/>
</dbReference>
<reference evidence="2 3" key="1">
    <citation type="submission" date="2017-02" db="EMBL/GenBank/DDBJ databases">
        <title>Complete genome sequences of Mycobacterium kansasii strains isolated from rhesus macaques.</title>
        <authorList>
            <person name="Panda A."/>
            <person name="Nagaraj S."/>
            <person name="Zhao X."/>
            <person name="Tettelin H."/>
            <person name="Detolla L.J."/>
        </authorList>
    </citation>
    <scope>NUCLEOTIDE SEQUENCE [LARGE SCALE GENOMIC DNA]</scope>
    <source>
        <strain evidence="2 3">11-3469</strain>
    </source>
</reference>
<feature type="compositionally biased region" description="Basic and acidic residues" evidence="1">
    <location>
        <begin position="26"/>
        <end position="37"/>
    </location>
</feature>
<dbReference type="EMBL" id="MVBN01000011">
    <property type="protein sequence ID" value="OOK65174.1"/>
    <property type="molecule type" value="Genomic_DNA"/>
</dbReference>
<organism evidence="2 3">
    <name type="scientific">Mycobacterium kansasii</name>
    <dbReference type="NCBI Taxonomy" id="1768"/>
    <lineage>
        <taxon>Bacteria</taxon>
        <taxon>Bacillati</taxon>
        <taxon>Actinomycetota</taxon>
        <taxon>Actinomycetes</taxon>
        <taxon>Mycobacteriales</taxon>
        <taxon>Mycobacteriaceae</taxon>
        <taxon>Mycobacterium</taxon>
    </lineage>
</organism>
<evidence type="ECO:0000256" key="1">
    <source>
        <dbReference type="SAM" id="MobiDB-lite"/>
    </source>
</evidence>
<proteinExistence type="predicted"/>
<protein>
    <submittedName>
        <fullName evidence="2">Uncharacterized protein</fullName>
    </submittedName>
</protein>
<accession>A0A1V3WDW9</accession>
<sequence>MLVAATTISGQADTANGRRNGGPDDMGQRDAARRDGSSGELVAAVLTQPRARRLDSAQQARLHRAACDAALLYPDDPDLQRCAVDAAIDYLDHSADLDAAGAEWQRIREQEKRIRARVRQLAVMSVADRVVSERRVARVIGVDRMLLRRWSGKRASTRAAGAPLSRGARR</sequence>
<evidence type="ECO:0000313" key="2">
    <source>
        <dbReference type="EMBL" id="OOK65174.1"/>
    </source>
</evidence>
<dbReference type="AlphaFoldDB" id="A0A1V3WDW9"/>